<accession>A0A1H9QA87</accession>
<sequence>MSQRAAYIEKMELQIDKLNKKMLGLETSAQEAKEEARQKYKEEMGKLRQQSKVAAAKLDELKVAGADSWATLVADMEKIHDSFTHSFFSFFQIPNTSEPAATSTKAETATAPKKS</sequence>
<dbReference type="RefSeq" id="WP_091458333.1">
    <property type="nucleotide sequence ID" value="NZ_FOGD01000010.1"/>
</dbReference>
<proteinExistence type="predicted"/>
<protein>
    <submittedName>
        <fullName evidence="2">Uncharacterized protein</fullName>
    </submittedName>
</protein>
<dbReference type="AlphaFoldDB" id="A0A1H9QA87"/>
<gene>
    <name evidence="2" type="ORF">SAMN02982919_02603</name>
</gene>
<keyword evidence="3" id="KW-1185">Reference proteome</keyword>
<dbReference type="Proteomes" id="UP000199766">
    <property type="component" value="Unassembled WGS sequence"/>
</dbReference>
<dbReference type="OrthoDB" id="5339985at2"/>
<organism evidence="2 3">
    <name type="scientific">Giesbergeria anulus</name>
    <dbReference type="NCBI Taxonomy" id="180197"/>
    <lineage>
        <taxon>Bacteria</taxon>
        <taxon>Pseudomonadati</taxon>
        <taxon>Pseudomonadota</taxon>
        <taxon>Betaproteobacteria</taxon>
        <taxon>Burkholderiales</taxon>
        <taxon>Comamonadaceae</taxon>
        <taxon>Giesbergeria</taxon>
    </lineage>
</organism>
<evidence type="ECO:0000256" key="1">
    <source>
        <dbReference type="SAM" id="Coils"/>
    </source>
</evidence>
<feature type="coiled-coil region" evidence="1">
    <location>
        <begin position="8"/>
        <end position="57"/>
    </location>
</feature>
<keyword evidence="1" id="KW-0175">Coiled coil</keyword>
<evidence type="ECO:0000313" key="2">
    <source>
        <dbReference type="EMBL" id="SER57347.1"/>
    </source>
</evidence>
<name>A0A1H9QA87_9BURK</name>
<evidence type="ECO:0000313" key="3">
    <source>
        <dbReference type="Proteomes" id="UP000199766"/>
    </source>
</evidence>
<reference evidence="2 3" key="1">
    <citation type="submission" date="2016-10" db="EMBL/GenBank/DDBJ databases">
        <authorList>
            <person name="de Groot N.N."/>
        </authorList>
    </citation>
    <scope>NUCLEOTIDE SEQUENCE [LARGE SCALE GENOMIC DNA]</scope>
    <source>
        <strain evidence="2 3">ATCC 35958</strain>
    </source>
</reference>
<dbReference type="EMBL" id="FOGD01000010">
    <property type="protein sequence ID" value="SER57347.1"/>
    <property type="molecule type" value="Genomic_DNA"/>
</dbReference>